<name>A0ABP5RIT2_9ACTN</name>
<sequence length="423" mass="47148">MANGVFHTGYGIEINLTLPDLGHPERPGLLEEITQPVAQRDRELLECLEHRDGGVCRSELADKSPWMAIRTVRRNGRPILRAAHLPVTHSATPEESAKRKAMKERIARAAVRAGLAVETEVRSESGSRVSDVLVTGPGGRRIGWEAQYSPISSETVRRRSRIAADGGITPLWVTASDAATLIDRAPWARVDDVPWQLIDSPYEMAVRGGVRHFQAWKCTVTSERTCPLRNGAHCGEFHFGWELPALCVPPRPATSIDRLVVASAEGEFVAVRVPDQCDPHKSMRMWVSSADRDTWWEIVGPPLSEERQDGTAVDEEITFTHEEIDRSCRYGEETLAFNRPRPRGGDASLVHTFPEVPEFLRPVEAAPRLRITDRERKSAAQRLRCPVWEIGPCDLCSAPIRRYGTFCGVTCRPCRMKAAARTA</sequence>
<evidence type="ECO:0000313" key="2">
    <source>
        <dbReference type="EMBL" id="GAA2261357.1"/>
    </source>
</evidence>
<gene>
    <name evidence="2" type="ORF">GCM10010430_51990</name>
</gene>
<proteinExistence type="predicted"/>
<protein>
    <recommendedName>
        <fullName evidence="1">Competence protein CoiA nuclease-like domain-containing protein</fullName>
    </recommendedName>
</protein>
<accession>A0ABP5RIT2</accession>
<organism evidence="2 3">
    <name type="scientific">Kitasatospora cystarginea</name>
    <dbReference type="NCBI Taxonomy" id="58350"/>
    <lineage>
        <taxon>Bacteria</taxon>
        <taxon>Bacillati</taxon>
        <taxon>Actinomycetota</taxon>
        <taxon>Actinomycetes</taxon>
        <taxon>Kitasatosporales</taxon>
        <taxon>Streptomycetaceae</taxon>
        <taxon>Kitasatospora</taxon>
    </lineage>
</organism>
<reference evidence="3" key="1">
    <citation type="journal article" date="2019" name="Int. J. Syst. Evol. Microbiol.">
        <title>The Global Catalogue of Microorganisms (GCM) 10K type strain sequencing project: providing services to taxonomists for standard genome sequencing and annotation.</title>
        <authorList>
            <consortium name="The Broad Institute Genomics Platform"/>
            <consortium name="The Broad Institute Genome Sequencing Center for Infectious Disease"/>
            <person name="Wu L."/>
            <person name="Ma J."/>
        </authorList>
    </citation>
    <scope>NUCLEOTIDE SEQUENCE [LARGE SCALE GENOMIC DNA]</scope>
    <source>
        <strain evidence="3">JCM 7356</strain>
    </source>
</reference>
<feature type="domain" description="Competence protein CoiA nuclease-like" evidence="1">
    <location>
        <begin position="95"/>
        <end position="177"/>
    </location>
</feature>
<dbReference type="EMBL" id="BAAATR010000026">
    <property type="protein sequence ID" value="GAA2261357.1"/>
    <property type="molecule type" value="Genomic_DNA"/>
</dbReference>
<comment type="caution">
    <text evidence="2">The sequence shown here is derived from an EMBL/GenBank/DDBJ whole genome shotgun (WGS) entry which is preliminary data.</text>
</comment>
<evidence type="ECO:0000259" key="1">
    <source>
        <dbReference type="Pfam" id="PF06054"/>
    </source>
</evidence>
<evidence type="ECO:0000313" key="3">
    <source>
        <dbReference type="Proteomes" id="UP001500305"/>
    </source>
</evidence>
<dbReference type="RefSeq" id="WP_344638921.1">
    <property type="nucleotide sequence ID" value="NZ_BAAATR010000026.1"/>
</dbReference>
<dbReference type="Proteomes" id="UP001500305">
    <property type="component" value="Unassembled WGS sequence"/>
</dbReference>
<keyword evidence="3" id="KW-1185">Reference proteome</keyword>
<dbReference type="Pfam" id="PF06054">
    <property type="entry name" value="CoiA_nuc"/>
    <property type="match status" value="1"/>
</dbReference>
<dbReference type="InterPro" id="IPR010330">
    <property type="entry name" value="CoiA_nuc"/>
</dbReference>